<evidence type="ECO:0000256" key="2">
    <source>
        <dbReference type="ARBA" id="ARBA00023002"/>
    </source>
</evidence>
<gene>
    <name evidence="5" type="primary">yqeC</name>
    <name evidence="5" type="ORF">R50_1122</name>
</gene>
<dbReference type="InterPro" id="IPR004849">
    <property type="entry name" value="6DGDH_YqeC"/>
</dbReference>
<dbReference type="SMART" id="SM01350">
    <property type="entry name" value="6PGD"/>
    <property type="match status" value="1"/>
</dbReference>
<evidence type="ECO:0000313" key="6">
    <source>
        <dbReference type="Proteomes" id="UP000503399"/>
    </source>
</evidence>
<feature type="domain" description="6-phosphogluconate dehydrogenase C-terminal" evidence="4">
    <location>
        <begin position="167"/>
        <end position="294"/>
    </location>
</feature>
<evidence type="ECO:0000259" key="4">
    <source>
        <dbReference type="SMART" id="SM01350"/>
    </source>
</evidence>
<dbReference type="Gene3D" id="1.10.1040.10">
    <property type="entry name" value="N-(1-d-carboxylethyl)-l-norvaline Dehydrogenase, domain 2"/>
    <property type="match status" value="1"/>
</dbReference>
<dbReference type="Pfam" id="PF03446">
    <property type="entry name" value="NAD_binding_2"/>
    <property type="match status" value="1"/>
</dbReference>
<keyword evidence="6" id="KW-1185">Reference proteome</keyword>
<comment type="similarity">
    <text evidence="1">Belongs to the 6-phosphogluconate dehydrogenase family.</text>
</comment>
<dbReference type="InterPro" id="IPR002204">
    <property type="entry name" value="3-OH-isobutyrate_DH-rel_CS"/>
</dbReference>
<dbReference type="InterPro" id="IPR006115">
    <property type="entry name" value="6PGDH_NADP-bd"/>
</dbReference>
<dbReference type="InterPro" id="IPR006184">
    <property type="entry name" value="6PGdom_BS"/>
</dbReference>
<dbReference type="InterPro" id="IPR036291">
    <property type="entry name" value="NAD(P)-bd_dom_sf"/>
</dbReference>
<dbReference type="InterPro" id="IPR006114">
    <property type="entry name" value="6PGDH_C"/>
</dbReference>
<dbReference type="GO" id="GO:0019521">
    <property type="term" value="P:D-gluconate metabolic process"/>
    <property type="evidence" value="ECO:0007669"/>
    <property type="project" value="UniProtKB-KW"/>
</dbReference>
<dbReference type="GO" id="GO:0050661">
    <property type="term" value="F:NADP binding"/>
    <property type="evidence" value="ECO:0007669"/>
    <property type="project" value="InterPro"/>
</dbReference>
<dbReference type="PROSITE" id="PS00461">
    <property type="entry name" value="6PGD"/>
    <property type="match status" value="1"/>
</dbReference>
<organism evidence="5 6">
    <name type="scientific">Candidatus Hydrogenisulfobacillus filiaventi</name>
    <dbReference type="NCBI Taxonomy" id="2707344"/>
    <lineage>
        <taxon>Bacteria</taxon>
        <taxon>Bacillati</taxon>
        <taxon>Bacillota</taxon>
        <taxon>Clostridia</taxon>
        <taxon>Eubacteriales</taxon>
        <taxon>Clostridiales Family XVII. Incertae Sedis</taxon>
        <taxon>Candidatus Hydrogenisulfobacillus</taxon>
    </lineage>
</organism>
<sequence length="298" mass="31835">MELGLVGLGRMGGNMAERLLERGHRIVGYARSAANRKHLSDLGGEAAASLEDLVAALHPPRAVWVMVPAGAATEEVINTLAGLLTPGDTIVDGGNSNYRDSLRRAAALAERQLHFVDAGTSGGIWGLQEGYCLMVGGPQEAVARLEPVFRDLAPEGGYLHVGPTGAGHFVKMVHNGIEYGLLQAYGEGFEILKESRFNLDLGAIARLWLHGSVVRSWLLELLSDVYESNPDLQGIAGYVEDSGEGRWTVAEALEENVPAPVITLSLLARLASRQPESYSAKVIAALRHEFGGHAIKGE</sequence>
<evidence type="ECO:0000313" key="5">
    <source>
        <dbReference type="EMBL" id="CAB1128628.1"/>
    </source>
</evidence>
<dbReference type="Pfam" id="PF00393">
    <property type="entry name" value="6PGD"/>
    <property type="match status" value="1"/>
</dbReference>
<dbReference type="AlphaFoldDB" id="A0A6F8ZFV2"/>
<dbReference type="PROSITE" id="PS00895">
    <property type="entry name" value="3_HYDROXYISOBUT_DH"/>
    <property type="match status" value="1"/>
</dbReference>
<evidence type="ECO:0000256" key="3">
    <source>
        <dbReference type="ARBA" id="ARBA00023064"/>
    </source>
</evidence>
<protein>
    <submittedName>
        <fullName evidence="5">6-phosphogluconate dehydrogenase</fullName>
        <ecNumber evidence="5">1.1.1.-</ecNumber>
    </submittedName>
</protein>
<dbReference type="InterPro" id="IPR008927">
    <property type="entry name" value="6-PGluconate_DH-like_C_sf"/>
</dbReference>
<proteinExistence type="inferred from homology"/>
<dbReference type="InterPro" id="IPR013328">
    <property type="entry name" value="6PGD_dom2"/>
</dbReference>
<dbReference type="NCBIfam" id="TIGR00872">
    <property type="entry name" value="gnd_rel"/>
    <property type="match status" value="1"/>
</dbReference>
<dbReference type="Gene3D" id="3.40.50.720">
    <property type="entry name" value="NAD(P)-binding Rossmann-like Domain"/>
    <property type="match status" value="1"/>
</dbReference>
<dbReference type="EC" id="1.1.1.-" evidence="5"/>
<dbReference type="InterPro" id="IPR006183">
    <property type="entry name" value="Pgluconate_DH"/>
</dbReference>
<keyword evidence="2 5" id="KW-0560">Oxidoreductase</keyword>
<dbReference type="KEGG" id="hfv:R50_1122"/>
<dbReference type="NCBIfam" id="NF007161">
    <property type="entry name" value="PRK09599.1"/>
    <property type="match status" value="1"/>
</dbReference>
<accession>A0A6F8ZFV2</accession>
<dbReference type="SUPFAM" id="SSF48179">
    <property type="entry name" value="6-phosphogluconate dehydrogenase C-terminal domain-like"/>
    <property type="match status" value="1"/>
</dbReference>
<dbReference type="PANTHER" id="PTHR11811">
    <property type="entry name" value="6-PHOSPHOGLUCONATE DEHYDROGENASE"/>
    <property type="match status" value="1"/>
</dbReference>
<dbReference type="GO" id="GO:0004616">
    <property type="term" value="F:phosphogluconate dehydrogenase (decarboxylating) activity"/>
    <property type="evidence" value="ECO:0007669"/>
    <property type="project" value="InterPro"/>
</dbReference>
<dbReference type="EMBL" id="LR778114">
    <property type="protein sequence ID" value="CAB1128628.1"/>
    <property type="molecule type" value="Genomic_DNA"/>
</dbReference>
<dbReference type="PRINTS" id="PR00076">
    <property type="entry name" value="6PGDHDRGNASE"/>
</dbReference>
<dbReference type="SUPFAM" id="SSF51735">
    <property type="entry name" value="NAD(P)-binding Rossmann-fold domains"/>
    <property type="match status" value="1"/>
</dbReference>
<name>A0A6F8ZFV2_9FIRM</name>
<dbReference type="GO" id="GO:0006098">
    <property type="term" value="P:pentose-phosphate shunt"/>
    <property type="evidence" value="ECO:0007669"/>
    <property type="project" value="InterPro"/>
</dbReference>
<dbReference type="GO" id="GO:0016054">
    <property type="term" value="P:organic acid catabolic process"/>
    <property type="evidence" value="ECO:0007669"/>
    <property type="project" value="UniProtKB-ARBA"/>
</dbReference>
<reference evidence="5 6" key="1">
    <citation type="submission" date="2020-02" db="EMBL/GenBank/DDBJ databases">
        <authorList>
            <person name="Hogendoorn C."/>
        </authorList>
    </citation>
    <scope>NUCLEOTIDE SEQUENCE [LARGE SCALE GENOMIC DNA]</scope>
    <source>
        <strain evidence="5">R501</strain>
    </source>
</reference>
<keyword evidence="3" id="KW-0311">Gluconate utilization</keyword>
<evidence type="ECO:0000256" key="1">
    <source>
        <dbReference type="ARBA" id="ARBA00008419"/>
    </source>
</evidence>
<dbReference type="Proteomes" id="UP000503399">
    <property type="component" value="Chromosome"/>
</dbReference>